<comment type="similarity">
    <text evidence="1">Belongs to the TEL2 family.</text>
</comment>
<name>A0A2V1AX69_9ASCO</name>
<dbReference type="STRING" id="45357.A0A2V1AX69"/>
<dbReference type="Pfam" id="PF10193">
    <property type="entry name" value="Telomere_reg-2"/>
    <property type="match status" value="1"/>
</dbReference>
<dbReference type="PANTHER" id="PTHR15830:SF10">
    <property type="entry name" value="TELOMERE LENGTH REGULATION PROTEIN TEL2 HOMOLOG"/>
    <property type="match status" value="1"/>
</dbReference>
<evidence type="ECO:0000259" key="3">
    <source>
        <dbReference type="Pfam" id="PF10193"/>
    </source>
</evidence>
<dbReference type="GeneID" id="37010267"/>
<dbReference type="Gene3D" id="1.25.40.720">
    <property type="entry name" value="Telomere length regulation protein 2, C-terminal domain"/>
    <property type="match status" value="2"/>
</dbReference>
<evidence type="ECO:0000313" key="5">
    <source>
        <dbReference type="Proteomes" id="UP000244309"/>
    </source>
</evidence>
<comment type="caution">
    <text evidence="4">The sequence shown here is derived from an EMBL/GenBank/DDBJ whole genome shotgun (WGS) entry which is preliminary data.</text>
</comment>
<dbReference type="InterPro" id="IPR038528">
    <property type="entry name" value="TEL2_C_sf"/>
</dbReference>
<evidence type="ECO:0000256" key="1">
    <source>
        <dbReference type="ARBA" id="ARBA00006133"/>
    </source>
</evidence>
<dbReference type="InterPro" id="IPR051970">
    <property type="entry name" value="TEL2_Regulation"/>
</dbReference>
<gene>
    <name evidence="4" type="ORF">CXQ85_004937</name>
</gene>
<dbReference type="RefSeq" id="XP_025343309.1">
    <property type="nucleotide sequence ID" value="XM_025488542.1"/>
</dbReference>
<dbReference type="PANTHER" id="PTHR15830">
    <property type="entry name" value="TELOMERE LENGTH REGULATION PROTEIN TEL2 FAMILY MEMBER"/>
    <property type="match status" value="1"/>
</dbReference>
<dbReference type="GO" id="GO:0051083">
    <property type="term" value="P:'de novo' cotranslational protein folding"/>
    <property type="evidence" value="ECO:0007669"/>
    <property type="project" value="TreeGrafter"/>
</dbReference>
<dbReference type="EMBL" id="PKFO01000008">
    <property type="protein sequence ID" value="PVH22369.1"/>
    <property type="molecule type" value="Genomic_DNA"/>
</dbReference>
<reference evidence="4 5" key="1">
    <citation type="submission" date="2017-12" db="EMBL/GenBank/DDBJ databases">
        <title>Genome Sequence of a Multidrug-Resistant Candida haemulonii Isolate from a Patient with Chronic Leg Ulcers in Israel.</title>
        <authorList>
            <person name="Chow N.A."/>
            <person name="Gade L."/>
            <person name="Batra D."/>
            <person name="Rowe L.A."/>
            <person name="Ben-Ami R."/>
            <person name="Loparev V.N."/>
            <person name="Litvintseva A.P."/>
        </authorList>
    </citation>
    <scope>NUCLEOTIDE SEQUENCE [LARGE SCALE GENOMIC DNA]</scope>
    <source>
        <strain evidence="4 5">B11899</strain>
    </source>
</reference>
<organism evidence="4 5">
    <name type="scientific">Candidozyma haemuli</name>
    <dbReference type="NCBI Taxonomy" id="45357"/>
    <lineage>
        <taxon>Eukaryota</taxon>
        <taxon>Fungi</taxon>
        <taxon>Dikarya</taxon>
        <taxon>Ascomycota</taxon>
        <taxon>Saccharomycotina</taxon>
        <taxon>Pichiomycetes</taxon>
        <taxon>Metschnikowiaceae</taxon>
        <taxon>Candidozyma</taxon>
    </lineage>
</organism>
<feature type="domain" description="Telomere length regulation protein conserved" evidence="3">
    <location>
        <begin position="475"/>
        <end position="589"/>
    </location>
</feature>
<feature type="region of interest" description="Disordered" evidence="2">
    <location>
        <begin position="449"/>
        <end position="469"/>
    </location>
</feature>
<dbReference type="GO" id="GO:0042162">
    <property type="term" value="F:telomeric DNA binding"/>
    <property type="evidence" value="ECO:0007669"/>
    <property type="project" value="TreeGrafter"/>
</dbReference>
<dbReference type="GO" id="GO:0051879">
    <property type="term" value="F:Hsp90 protein binding"/>
    <property type="evidence" value="ECO:0007669"/>
    <property type="project" value="TreeGrafter"/>
</dbReference>
<proteinExistence type="inferred from homology"/>
<evidence type="ECO:0000313" key="4">
    <source>
        <dbReference type="EMBL" id="PVH22369.1"/>
    </source>
</evidence>
<dbReference type="VEuPathDB" id="FungiDB:CXQ85_004937"/>
<dbReference type="OrthoDB" id="10258062at2759"/>
<evidence type="ECO:0000256" key="2">
    <source>
        <dbReference type="SAM" id="MobiDB-lite"/>
    </source>
</evidence>
<dbReference type="Proteomes" id="UP000244309">
    <property type="component" value="Unassembled WGS sequence"/>
</dbReference>
<dbReference type="InterPro" id="IPR019337">
    <property type="entry name" value="Telomere_length_regulation_dom"/>
</dbReference>
<accession>A0A2V1AX69</accession>
<protein>
    <recommendedName>
        <fullName evidence="3">Telomere length regulation protein conserved domain-containing protein</fullName>
    </recommendedName>
</protein>
<dbReference type="GO" id="GO:0005829">
    <property type="term" value="C:cytosol"/>
    <property type="evidence" value="ECO:0007669"/>
    <property type="project" value="TreeGrafter"/>
</dbReference>
<dbReference type="AlphaFoldDB" id="A0A2V1AX69"/>
<keyword evidence="5" id="KW-1185">Reference proteome</keyword>
<sequence length="846" mass="94352">MDTDIPIDQIVSGLREKPSAEQLESLLSAYNNGAPSQKDQLEVVITLLKYTVPDVYRHLTAPTQEMVATAFRSTVGLGNLLSRIDMLLRSKADLSLDVLSAVNCHTRLLEKVLSSGLLRNLLVGRPQLEQKEVDRLLFKGKCYAVLREADYRLTGVYVPTVCRDSSAYAAFLCHELLSVHGECDAKLINTLVHSLQGVNQDTTFQFFDTMFSPGNIDFLRRCVSEMKRFERKSSLLKFLQFVQNAYLRGDKPDLVPALYTLTNYCFDHAVWDSVMMESIIGRSSYALNTLSAYLARAGLDDANYVSLVYKTLQVWGNSIHMKGEPIVTQGFRTHLLVSLCALVPQKTLQDLLGQKPFIDAITTRLQAVSDRVRSLGVYFADKVCEFADHDRIFNMGSSALGVAFPEIATHLPTLELEQAWEQLDAPTIEPPAPDVDELEQVFKSSLRNETANDDAQMSDEEDDPTLSTAQKVQSPLYIRDVLNYLSTDTKAPQAYEMIQIALKSAPTLIRQKKGFGDEVAFYAEDLLSKLAGMTNFFEDAEFETLKLNAMIAVVVSYPPVTTHLCQLLLTGDYSLQQRVCLLSTLSLAARELRGYKDEAVSSSHKAQNFPSQMLPEGLHQQYLAAEGKQIEDYGNSAIQAQIQNQLMGDASEEAKDELAGGRILRVSASLKKKPENHSGPLIPKDALNQFNKSVGRTFFFPLVNLWWESGGINIGAYTPVLIAHYLKTLSLILHAAYPSASDLLEMSREYLALLVSIIPVLDAEQLPVVESLCTGALLVMDVVDDSFLITEMSNDLSKIQAFLSTIWESIIDEKVKSICAGLLLRLNELHEKYERTIMDQMNRGFI</sequence>